<evidence type="ECO:0000256" key="1">
    <source>
        <dbReference type="SAM" id="MobiDB-lite"/>
    </source>
</evidence>
<reference evidence="2" key="1">
    <citation type="submission" date="2021-01" db="EMBL/GenBank/DDBJ databases">
        <title>Whole genome shotgun sequence of Actinoplanes nipponensis NBRC 14063.</title>
        <authorList>
            <person name="Komaki H."/>
            <person name="Tamura T."/>
        </authorList>
    </citation>
    <scope>NUCLEOTIDE SEQUENCE</scope>
    <source>
        <strain evidence="2">NBRC 14063</strain>
    </source>
</reference>
<feature type="compositionally biased region" description="Pro residues" evidence="1">
    <location>
        <begin position="77"/>
        <end position="93"/>
    </location>
</feature>
<evidence type="ECO:0000313" key="2">
    <source>
        <dbReference type="EMBL" id="GIE50987.1"/>
    </source>
</evidence>
<dbReference type="Proteomes" id="UP000647172">
    <property type="component" value="Unassembled WGS sequence"/>
</dbReference>
<dbReference type="EMBL" id="BOMQ01000053">
    <property type="protein sequence ID" value="GIE50987.1"/>
    <property type="molecule type" value="Genomic_DNA"/>
</dbReference>
<evidence type="ECO:0000313" key="3">
    <source>
        <dbReference type="Proteomes" id="UP000647172"/>
    </source>
</evidence>
<accession>A0A919JKA0</accession>
<keyword evidence="3" id="KW-1185">Reference proteome</keyword>
<proteinExistence type="predicted"/>
<organism evidence="2 3">
    <name type="scientific">Actinoplanes nipponensis</name>
    <dbReference type="NCBI Taxonomy" id="135950"/>
    <lineage>
        <taxon>Bacteria</taxon>
        <taxon>Bacillati</taxon>
        <taxon>Actinomycetota</taxon>
        <taxon>Actinomycetes</taxon>
        <taxon>Micromonosporales</taxon>
        <taxon>Micromonosporaceae</taxon>
        <taxon>Actinoplanes</taxon>
    </lineage>
</organism>
<feature type="region of interest" description="Disordered" evidence="1">
    <location>
        <begin position="23"/>
        <end position="126"/>
    </location>
</feature>
<dbReference type="AlphaFoldDB" id="A0A919JKA0"/>
<protein>
    <submittedName>
        <fullName evidence="2">Uncharacterized protein</fullName>
    </submittedName>
</protein>
<comment type="caution">
    <text evidence="2">The sequence shown here is derived from an EMBL/GenBank/DDBJ whole genome shotgun (WGS) entry which is preliminary data.</text>
</comment>
<dbReference type="RefSeq" id="WP_203771106.1">
    <property type="nucleotide sequence ID" value="NZ_BAAAYJ010000062.1"/>
</dbReference>
<sequence>MTQAMIMMGVLVICAVSGVLLARRPGRTPGPDEPTGSCAAPAPPAPDAPPAAVAVPGKPAQPLPAARPTPLSVAPSAPTPTPTPTPAPAPAADPAPAVRRARNSGFNRFAPAAGPLTSARCRTSHR</sequence>
<name>A0A919JKA0_9ACTN</name>
<gene>
    <name evidence="2" type="ORF">Ani05nite_45210</name>
</gene>